<comment type="caution">
    <text evidence="7">The sequence shown here is derived from an EMBL/GenBank/DDBJ whole genome shotgun (WGS) entry which is preliminary data.</text>
</comment>
<dbReference type="GO" id="GO:0005737">
    <property type="term" value="C:cytoplasm"/>
    <property type="evidence" value="ECO:0007669"/>
    <property type="project" value="UniProtKB-ARBA"/>
</dbReference>
<keyword evidence="3 5" id="KW-0687">Ribonucleoprotein</keyword>
<gene>
    <name evidence="5" type="primary">rpsH</name>
    <name evidence="7" type="ORF">CEN92_311</name>
</gene>
<protein>
    <recommendedName>
        <fullName evidence="4 5">Small ribosomal subunit protein uS8</fullName>
    </recommendedName>
</protein>
<comment type="function">
    <text evidence="5">One of the primary rRNA binding proteins, it binds directly to 16S rRNA central domain where it helps coordinate assembly of the platform of the 30S subunit.</text>
</comment>
<dbReference type="InterPro" id="IPR035987">
    <property type="entry name" value="Ribosomal_uS8_sf"/>
</dbReference>
<dbReference type="GO" id="GO:0019843">
    <property type="term" value="F:rRNA binding"/>
    <property type="evidence" value="ECO:0007669"/>
    <property type="project" value="UniProtKB-UniRule"/>
</dbReference>
<dbReference type="EMBL" id="VMGH01000046">
    <property type="protein sequence ID" value="TSC91175.1"/>
    <property type="molecule type" value="Genomic_DNA"/>
</dbReference>
<reference evidence="7 8" key="1">
    <citation type="submission" date="2017-07" db="EMBL/GenBank/DDBJ databases">
        <title>Mechanisms for carbon and nitrogen cycling indicate functional differentiation within the Candidate Phyla Radiation.</title>
        <authorList>
            <person name="Danczak R.E."/>
            <person name="Johnston M.D."/>
            <person name="Kenah C."/>
            <person name="Slattery M."/>
            <person name="Wrighton K.C."/>
            <person name="Wilkins M.J."/>
        </authorList>
    </citation>
    <scope>NUCLEOTIDE SEQUENCE [LARGE SCALE GENOMIC DNA]</scope>
    <source>
        <strain evidence="7">Licking1014_96</strain>
    </source>
</reference>
<organism evidence="7 8">
    <name type="scientific">Candidatus Berkelbacteria bacterium Licking1014_96</name>
    <dbReference type="NCBI Taxonomy" id="2017149"/>
    <lineage>
        <taxon>Bacteria</taxon>
        <taxon>Candidatus Berkelbacteria</taxon>
    </lineage>
</organism>
<evidence type="ECO:0000256" key="4">
    <source>
        <dbReference type="ARBA" id="ARBA00035258"/>
    </source>
</evidence>
<dbReference type="GO" id="GO:0005840">
    <property type="term" value="C:ribosome"/>
    <property type="evidence" value="ECO:0007669"/>
    <property type="project" value="UniProtKB-KW"/>
</dbReference>
<dbReference type="Gene3D" id="3.30.1490.10">
    <property type="match status" value="1"/>
</dbReference>
<evidence type="ECO:0000256" key="3">
    <source>
        <dbReference type="ARBA" id="ARBA00023274"/>
    </source>
</evidence>
<dbReference type="InterPro" id="IPR000630">
    <property type="entry name" value="Ribosomal_uS8"/>
</dbReference>
<keyword evidence="5" id="KW-0699">rRNA-binding</keyword>
<dbReference type="PROSITE" id="PS00053">
    <property type="entry name" value="RIBOSOMAL_S8"/>
    <property type="match status" value="1"/>
</dbReference>
<dbReference type="HAMAP" id="MF_01302_B">
    <property type="entry name" value="Ribosomal_uS8_B"/>
    <property type="match status" value="1"/>
</dbReference>
<evidence type="ECO:0000313" key="7">
    <source>
        <dbReference type="EMBL" id="TSC91175.1"/>
    </source>
</evidence>
<dbReference type="AlphaFoldDB" id="A0A554LEH3"/>
<dbReference type="GO" id="GO:1990904">
    <property type="term" value="C:ribonucleoprotein complex"/>
    <property type="evidence" value="ECO:0007669"/>
    <property type="project" value="UniProtKB-KW"/>
</dbReference>
<evidence type="ECO:0000256" key="6">
    <source>
        <dbReference type="RuleBase" id="RU003660"/>
    </source>
</evidence>
<proteinExistence type="inferred from homology"/>
<accession>A0A554LEH3</accession>
<dbReference type="NCBIfam" id="NF001109">
    <property type="entry name" value="PRK00136.1"/>
    <property type="match status" value="1"/>
</dbReference>
<keyword evidence="5" id="KW-0694">RNA-binding</keyword>
<dbReference type="PANTHER" id="PTHR11758">
    <property type="entry name" value="40S RIBOSOMAL PROTEIN S15A"/>
    <property type="match status" value="1"/>
</dbReference>
<comment type="subunit">
    <text evidence="5">Part of the 30S ribosomal subunit. Contacts proteins S5 and S12.</text>
</comment>
<dbReference type="Gene3D" id="3.30.1370.30">
    <property type="match status" value="1"/>
</dbReference>
<dbReference type="GO" id="GO:0003735">
    <property type="term" value="F:structural constituent of ribosome"/>
    <property type="evidence" value="ECO:0007669"/>
    <property type="project" value="InterPro"/>
</dbReference>
<sequence length="136" mass="15742">MSIDPISNLIVMIKNGYRRNSQKIYVPFSKEKERILKIIVKEKYLKNIKLIEKNKQKLILIRLFYQNDCPAITEIKRISKPGQRIYAKPSQFRPTLALTKRGKDLGTTIISTSKGMMTTKEAKKKNIGGELILKVY</sequence>
<dbReference type="SUPFAM" id="SSF56047">
    <property type="entry name" value="Ribosomal protein S8"/>
    <property type="match status" value="1"/>
</dbReference>
<dbReference type="GO" id="GO:0006412">
    <property type="term" value="P:translation"/>
    <property type="evidence" value="ECO:0007669"/>
    <property type="project" value="UniProtKB-UniRule"/>
</dbReference>
<evidence type="ECO:0000313" key="8">
    <source>
        <dbReference type="Proteomes" id="UP000318296"/>
    </source>
</evidence>
<evidence type="ECO:0000256" key="5">
    <source>
        <dbReference type="HAMAP-Rule" id="MF_01302"/>
    </source>
</evidence>
<dbReference type="Proteomes" id="UP000318296">
    <property type="component" value="Unassembled WGS sequence"/>
</dbReference>
<evidence type="ECO:0000256" key="2">
    <source>
        <dbReference type="ARBA" id="ARBA00022980"/>
    </source>
</evidence>
<dbReference type="InterPro" id="IPR047863">
    <property type="entry name" value="Ribosomal_uS8_CS"/>
</dbReference>
<name>A0A554LEH3_9BACT</name>
<evidence type="ECO:0000256" key="1">
    <source>
        <dbReference type="ARBA" id="ARBA00006471"/>
    </source>
</evidence>
<dbReference type="Pfam" id="PF00410">
    <property type="entry name" value="Ribosomal_S8"/>
    <property type="match status" value="1"/>
</dbReference>
<comment type="similarity">
    <text evidence="1 5 6">Belongs to the universal ribosomal protein uS8 family.</text>
</comment>
<dbReference type="FunFam" id="3.30.1490.10:FF:000001">
    <property type="entry name" value="30S ribosomal protein S8"/>
    <property type="match status" value="1"/>
</dbReference>
<keyword evidence="2 5" id="KW-0689">Ribosomal protein</keyword>